<accession>A0AAD9QLH5</accession>
<dbReference type="EMBL" id="JARQWQ010000025">
    <property type="protein sequence ID" value="KAK2563504.1"/>
    <property type="molecule type" value="Genomic_DNA"/>
</dbReference>
<keyword evidence="3" id="KW-1185">Reference proteome</keyword>
<evidence type="ECO:0000313" key="2">
    <source>
        <dbReference type="EMBL" id="KAK2563504.1"/>
    </source>
</evidence>
<feature type="signal peptide" evidence="1">
    <location>
        <begin position="1"/>
        <end position="25"/>
    </location>
</feature>
<evidence type="ECO:0000256" key="1">
    <source>
        <dbReference type="SAM" id="SignalP"/>
    </source>
</evidence>
<feature type="chain" id="PRO_5041933008" evidence="1">
    <location>
        <begin position="26"/>
        <end position="80"/>
    </location>
</feature>
<dbReference type="AlphaFoldDB" id="A0AAD9QLH5"/>
<keyword evidence="1" id="KW-0732">Signal</keyword>
<dbReference type="Proteomes" id="UP001249851">
    <property type="component" value="Unassembled WGS sequence"/>
</dbReference>
<organism evidence="2 3">
    <name type="scientific">Acropora cervicornis</name>
    <name type="common">Staghorn coral</name>
    <dbReference type="NCBI Taxonomy" id="6130"/>
    <lineage>
        <taxon>Eukaryota</taxon>
        <taxon>Metazoa</taxon>
        <taxon>Cnidaria</taxon>
        <taxon>Anthozoa</taxon>
        <taxon>Hexacorallia</taxon>
        <taxon>Scleractinia</taxon>
        <taxon>Astrocoeniina</taxon>
        <taxon>Acroporidae</taxon>
        <taxon>Acropora</taxon>
    </lineage>
</organism>
<name>A0AAD9QLH5_ACRCE</name>
<comment type="caution">
    <text evidence="2">The sequence shown here is derived from an EMBL/GenBank/DDBJ whole genome shotgun (WGS) entry which is preliminary data.</text>
</comment>
<reference evidence="2" key="2">
    <citation type="journal article" date="2023" name="Science">
        <title>Genomic signatures of disease resistance in endangered staghorn corals.</title>
        <authorList>
            <person name="Vollmer S.V."/>
            <person name="Selwyn J.D."/>
            <person name="Despard B.A."/>
            <person name="Roesel C.L."/>
        </authorList>
    </citation>
    <scope>NUCLEOTIDE SEQUENCE</scope>
    <source>
        <strain evidence="2">K2</strain>
    </source>
</reference>
<reference evidence="2" key="1">
    <citation type="journal article" date="2023" name="G3 (Bethesda)">
        <title>Whole genome assembly and annotation of the endangered Caribbean coral Acropora cervicornis.</title>
        <authorList>
            <person name="Selwyn J.D."/>
            <person name="Vollmer S.V."/>
        </authorList>
    </citation>
    <scope>NUCLEOTIDE SEQUENCE</scope>
    <source>
        <strain evidence="2">K2</strain>
    </source>
</reference>
<protein>
    <submittedName>
        <fullName evidence="2">Uncharacterized protein</fullName>
    </submittedName>
</protein>
<sequence length="80" mass="9204">MRTNAMTIILVTFFVFTSLLPNSHGYGATFPDGKRQLELKREQLARICHLARSRGCEQFKRQPVAIHDDNEEHEPYSNAT</sequence>
<gene>
    <name evidence="2" type="ORF">P5673_013218</name>
</gene>
<evidence type="ECO:0000313" key="3">
    <source>
        <dbReference type="Proteomes" id="UP001249851"/>
    </source>
</evidence>
<proteinExistence type="predicted"/>